<name>A0A346XSV6_9ACTN</name>
<dbReference type="EMBL" id="CP031165">
    <property type="protein sequence ID" value="AXV05303.1"/>
    <property type="molecule type" value="Genomic_DNA"/>
</dbReference>
<dbReference type="SUPFAM" id="SSF55073">
    <property type="entry name" value="Nucleotide cyclase"/>
    <property type="match status" value="1"/>
</dbReference>
<accession>A0A346XSV6</accession>
<dbReference type="InterPro" id="IPR043128">
    <property type="entry name" value="Rev_trsase/Diguanyl_cyclase"/>
</dbReference>
<dbReference type="Pfam" id="PF08448">
    <property type="entry name" value="PAS_4"/>
    <property type="match status" value="1"/>
</dbReference>
<evidence type="ECO:0000259" key="4">
    <source>
        <dbReference type="PROSITE" id="PS50887"/>
    </source>
</evidence>
<dbReference type="CDD" id="cd01948">
    <property type="entry name" value="EAL"/>
    <property type="match status" value="1"/>
</dbReference>
<dbReference type="CDD" id="cd01949">
    <property type="entry name" value="GGDEF"/>
    <property type="match status" value="1"/>
</dbReference>
<evidence type="ECO:0000259" key="2">
    <source>
        <dbReference type="PROSITE" id="PS50112"/>
    </source>
</evidence>
<dbReference type="Gene3D" id="3.30.450.20">
    <property type="entry name" value="PAS domain"/>
    <property type="match status" value="1"/>
</dbReference>
<evidence type="ECO:0000256" key="1">
    <source>
        <dbReference type="SAM" id="MobiDB-lite"/>
    </source>
</evidence>
<organism evidence="5 6">
    <name type="scientific">Euzebya pacifica</name>
    <dbReference type="NCBI Taxonomy" id="1608957"/>
    <lineage>
        <taxon>Bacteria</taxon>
        <taxon>Bacillati</taxon>
        <taxon>Actinomycetota</taxon>
        <taxon>Nitriliruptoria</taxon>
        <taxon>Euzebyales</taxon>
    </lineage>
</organism>
<dbReference type="SUPFAM" id="SSF55785">
    <property type="entry name" value="PYP-like sensor domain (PAS domain)"/>
    <property type="match status" value="1"/>
</dbReference>
<dbReference type="Proteomes" id="UP000264006">
    <property type="component" value="Chromosome"/>
</dbReference>
<keyword evidence="6" id="KW-1185">Reference proteome</keyword>
<proteinExistence type="predicted"/>
<dbReference type="InterPro" id="IPR035965">
    <property type="entry name" value="PAS-like_dom_sf"/>
</dbReference>
<evidence type="ECO:0000313" key="5">
    <source>
        <dbReference type="EMBL" id="AXV05303.1"/>
    </source>
</evidence>
<evidence type="ECO:0000313" key="6">
    <source>
        <dbReference type="Proteomes" id="UP000264006"/>
    </source>
</evidence>
<dbReference type="PROSITE" id="PS50887">
    <property type="entry name" value="GGDEF"/>
    <property type="match status" value="1"/>
</dbReference>
<dbReference type="SUPFAM" id="SSF141868">
    <property type="entry name" value="EAL domain-like"/>
    <property type="match status" value="1"/>
</dbReference>
<dbReference type="KEGG" id="euz:DVS28_a0600"/>
<dbReference type="PANTHER" id="PTHR44757">
    <property type="entry name" value="DIGUANYLATE CYCLASE DGCP"/>
    <property type="match status" value="1"/>
</dbReference>
<feature type="domain" description="GGDEF" evidence="4">
    <location>
        <begin position="183"/>
        <end position="316"/>
    </location>
</feature>
<reference evidence="5 6" key="1">
    <citation type="submission" date="2018-09" db="EMBL/GenBank/DDBJ databases">
        <title>Complete genome sequence of Euzebya sp. DY32-46 isolated from seawater of Pacific Ocean.</title>
        <authorList>
            <person name="Xu L."/>
            <person name="Wu Y.-H."/>
            <person name="Xu X.-W."/>
        </authorList>
    </citation>
    <scope>NUCLEOTIDE SEQUENCE [LARGE SCALE GENOMIC DNA]</scope>
    <source>
        <strain evidence="5 6">DY32-46</strain>
    </source>
</reference>
<dbReference type="InterPro" id="IPR000014">
    <property type="entry name" value="PAS"/>
</dbReference>
<dbReference type="SMART" id="SM00091">
    <property type="entry name" value="PAS"/>
    <property type="match status" value="1"/>
</dbReference>
<dbReference type="InterPro" id="IPR001633">
    <property type="entry name" value="EAL_dom"/>
</dbReference>
<dbReference type="InterPro" id="IPR013656">
    <property type="entry name" value="PAS_4"/>
</dbReference>
<dbReference type="NCBIfam" id="TIGR00254">
    <property type="entry name" value="GGDEF"/>
    <property type="match status" value="1"/>
</dbReference>
<dbReference type="SMART" id="SM00267">
    <property type="entry name" value="GGDEF"/>
    <property type="match status" value="1"/>
</dbReference>
<dbReference type="FunFam" id="3.30.70.270:FF:000001">
    <property type="entry name" value="Diguanylate cyclase domain protein"/>
    <property type="match status" value="1"/>
</dbReference>
<gene>
    <name evidence="5" type="ORF">DVS28_a0600</name>
</gene>
<dbReference type="PANTHER" id="PTHR44757:SF2">
    <property type="entry name" value="BIOFILM ARCHITECTURE MAINTENANCE PROTEIN MBAA"/>
    <property type="match status" value="1"/>
</dbReference>
<dbReference type="PROSITE" id="PS50112">
    <property type="entry name" value="PAS"/>
    <property type="match status" value="1"/>
</dbReference>
<feature type="region of interest" description="Disordered" evidence="1">
    <location>
        <begin position="1"/>
        <end position="32"/>
    </location>
</feature>
<dbReference type="NCBIfam" id="TIGR00229">
    <property type="entry name" value="sensory_box"/>
    <property type="match status" value="1"/>
</dbReference>
<dbReference type="RefSeq" id="WP_114590131.1">
    <property type="nucleotide sequence ID" value="NZ_CP031165.1"/>
</dbReference>
<dbReference type="SMART" id="SM00052">
    <property type="entry name" value="EAL"/>
    <property type="match status" value="1"/>
</dbReference>
<dbReference type="InterPro" id="IPR052155">
    <property type="entry name" value="Biofilm_reg_signaling"/>
</dbReference>
<dbReference type="Gene3D" id="3.30.70.270">
    <property type="match status" value="1"/>
</dbReference>
<dbReference type="PROSITE" id="PS50883">
    <property type="entry name" value="EAL"/>
    <property type="match status" value="1"/>
</dbReference>
<protein>
    <submittedName>
        <fullName evidence="5">Diguanylate cyclase/phosphodiesterase (GGDEF &amp; EAL domains) with PAS/PAC sensor(S)</fullName>
    </submittedName>
</protein>
<sequence>MSAGDAAGVPAGASSARATPPQPNGGRGPFEGRMLLDAAPDLLLALLDDGHVAYASRDRLHSMGLKDEDVLGRRLAELVHPEDAPRIEADHAELLDGATTRVMTTARLRVGGDGYHSVELSSAVTSDDGHKTIVVSVRERSMPIPPADGTSVGASDPLTGLPNRTVLLDRAQHAITRLMRSGGLLLVALVDLDEFKVVNDALGHAVGDEVLRRMAKRLKKVLRPEDTLARIGGDEFAVVAEDLVDPRDATEFADRLIAVGQKPMQIDGAWVSCTLSLGVTLTSDPTLNAATVISQADTAMYRAKELGRNRWVEFDTHLRRIQVGRAHTQHLLRQALSTDGVRVVYQPIVDLSDGETVAVEAFARLWDPNTRHERRAEQFIGVAESVGLMPAVDTVVTNTALARARRWRELFGTGSRHCLVLNVNVHHFADHRFVPRMLEALEAAEMPCDALHLDVAERRLEIRSPAVTRGLEQLHDSGVHLGLDDFGGSTGALNTVWELPLEYVKLDPALVRGLGSEAQLRDVVGALIELFHARGLLVVAEGVETAGQLDTLISAGCDRAQGHLVGRPGTAVELETRLLAGTAPG</sequence>
<feature type="domain" description="EAL" evidence="3">
    <location>
        <begin position="325"/>
        <end position="582"/>
    </location>
</feature>
<dbReference type="AlphaFoldDB" id="A0A346XSV6"/>
<feature type="domain" description="PAS" evidence="2">
    <location>
        <begin position="33"/>
        <end position="98"/>
    </location>
</feature>
<dbReference type="Pfam" id="PF00563">
    <property type="entry name" value="EAL"/>
    <property type="match status" value="1"/>
</dbReference>
<dbReference type="Gene3D" id="3.20.20.450">
    <property type="entry name" value="EAL domain"/>
    <property type="match status" value="1"/>
</dbReference>
<evidence type="ECO:0000259" key="3">
    <source>
        <dbReference type="PROSITE" id="PS50883"/>
    </source>
</evidence>
<dbReference type="Pfam" id="PF00990">
    <property type="entry name" value="GGDEF"/>
    <property type="match status" value="1"/>
</dbReference>
<dbReference type="InterPro" id="IPR035919">
    <property type="entry name" value="EAL_sf"/>
</dbReference>
<dbReference type="CDD" id="cd00130">
    <property type="entry name" value="PAS"/>
    <property type="match status" value="1"/>
</dbReference>
<dbReference type="InterPro" id="IPR000160">
    <property type="entry name" value="GGDEF_dom"/>
</dbReference>
<dbReference type="OrthoDB" id="23692at2"/>
<dbReference type="InterPro" id="IPR029787">
    <property type="entry name" value="Nucleotide_cyclase"/>
</dbReference>